<proteinExistence type="predicted"/>
<sequence length="277" mass="30696">MNMQLYEGGLAVVLALGAMTHPARAETFRCQLADRVVSYQQTPCAVPDFPAPPSRAEPAPRPAPSPAGPPAATRNADEPFALLTRRQREVLDLTARLERCRADVPGFAEKSNELARAWRARHAATLSGHSRFLGMKVRAFPRGDAASCSDDWLRELEPLARLPDPRYGSAEKTWELFVRGLQAADRAAVMACVTGPIARAMRERLERLGDADLRRMAANIRALKVQWGDDYTREGLVLHGDRVDAIAFTNVNEEWKIRELLPRGNLPVTPRRSSPDS</sequence>
<dbReference type="Proteomes" id="UP000599109">
    <property type="component" value="Unassembled WGS sequence"/>
</dbReference>
<comment type="caution">
    <text evidence="2">The sequence shown here is derived from an EMBL/GenBank/DDBJ whole genome shotgun (WGS) entry which is preliminary data.</text>
</comment>
<dbReference type="EMBL" id="JAEQNE010000003">
    <property type="protein sequence ID" value="MBL0392191.1"/>
    <property type="molecule type" value="Genomic_DNA"/>
</dbReference>
<evidence type="ECO:0000313" key="2">
    <source>
        <dbReference type="EMBL" id="MBL0392191.1"/>
    </source>
</evidence>
<feature type="region of interest" description="Disordered" evidence="1">
    <location>
        <begin position="47"/>
        <end position="76"/>
    </location>
</feature>
<dbReference type="RefSeq" id="WP_201674832.1">
    <property type="nucleotide sequence ID" value="NZ_JAEQNE010000003.1"/>
</dbReference>
<reference evidence="2 3" key="1">
    <citation type="journal article" date="2017" name="Int. J. Syst. Evol. Microbiol.">
        <title>Ramlibacter monticola sp. nov., isolated from forest soil.</title>
        <authorList>
            <person name="Chaudhary D.K."/>
            <person name="Kim J."/>
        </authorList>
    </citation>
    <scope>NUCLEOTIDE SEQUENCE [LARGE SCALE GENOMIC DNA]</scope>
    <source>
        <strain evidence="2 3">KACC 19175</strain>
    </source>
</reference>
<dbReference type="AlphaFoldDB" id="A0A937CTE7"/>
<feature type="compositionally biased region" description="Pro residues" evidence="1">
    <location>
        <begin position="49"/>
        <end position="69"/>
    </location>
</feature>
<name>A0A937CTE7_9BURK</name>
<evidence type="ECO:0000313" key="3">
    <source>
        <dbReference type="Proteomes" id="UP000599109"/>
    </source>
</evidence>
<accession>A0A937CTE7</accession>
<gene>
    <name evidence="2" type="ORF">JJ685_13715</name>
</gene>
<keyword evidence="3" id="KW-1185">Reference proteome</keyword>
<evidence type="ECO:0000256" key="1">
    <source>
        <dbReference type="SAM" id="MobiDB-lite"/>
    </source>
</evidence>
<organism evidence="2 3">
    <name type="scientific">Ramlibacter monticola</name>
    <dbReference type="NCBI Taxonomy" id="1926872"/>
    <lineage>
        <taxon>Bacteria</taxon>
        <taxon>Pseudomonadati</taxon>
        <taxon>Pseudomonadota</taxon>
        <taxon>Betaproteobacteria</taxon>
        <taxon>Burkholderiales</taxon>
        <taxon>Comamonadaceae</taxon>
        <taxon>Ramlibacter</taxon>
    </lineage>
</organism>
<protein>
    <submittedName>
        <fullName evidence="2">Uncharacterized protein</fullName>
    </submittedName>
</protein>